<proteinExistence type="predicted"/>
<evidence type="ECO:0000313" key="1">
    <source>
        <dbReference type="EMBL" id="CAH2230080.1"/>
    </source>
</evidence>
<protein>
    <submittedName>
        <fullName evidence="1">Jg22371 protein</fullName>
    </submittedName>
</protein>
<dbReference type="OrthoDB" id="6284251at2759"/>
<name>A0A8S4R441_9NEOP</name>
<dbReference type="AlphaFoldDB" id="A0A8S4R441"/>
<feature type="non-terminal residue" evidence="1">
    <location>
        <position position="1"/>
    </location>
</feature>
<dbReference type="PANTHER" id="PTHR12334">
    <property type="entry name" value="BAG FAMILY MOLECULAR CHAPERONE REGULATOR 2"/>
    <property type="match status" value="1"/>
</dbReference>
<keyword evidence="2" id="KW-1185">Reference proteome</keyword>
<dbReference type="GO" id="GO:0050821">
    <property type="term" value="P:protein stabilization"/>
    <property type="evidence" value="ECO:0007669"/>
    <property type="project" value="TreeGrafter"/>
</dbReference>
<dbReference type="InterPro" id="IPR037689">
    <property type="entry name" value="BAG2"/>
</dbReference>
<reference evidence="1" key="1">
    <citation type="submission" date="2022-03" db="EMBL/GenBank/DDBJ databases">
        <authorList>
            <person name="Lindestad O."/>
        </authorList>
    </citation>
    <scope>NUCLEOTIDE SEQUENCE</scope>
</reference>
<dbReference type="EMBL" id="CAKXAJ010024773">
    <property type="protein sequence ID" value="CAH2230080.1"/>
    <property type="molecule type" value="Genomic_DNA"/>
</dbReference>
<comment type="caution">
    <text evidence="1">The sequence shown here is derived from an EMBL/GenBank/DDBJ whole genome shotgun (WGS) entry which is preliminary data.</text>
</comment>
<dbReference type="Gene3D" id="1.20.58.890">
    <property type="match status" value="1"/>
</dbReference>
<dbReference type="PANTHER" id="PTHR12334:SF6">
    <property type="entry name" value="BAG FAMILY MOLECULAR CHAPERONE REGULATOR 2"/>
    <property type="match status" value="1"/>
</dbReference>
<gene>
    <name evidence="1" type="primary">jg22371</name>
    <name evidence="1" type="ORF">PAEG_LOCUS9355</name>
</gene>
<sequence length="111" mass="12594">DKDDLLRYAHRLLARATTVQVEVRTERNAKQEDAYNQANVLVDQLMASVHNNAGMARLRWQGYMNACTSQPNSGTGIDGNFETVVLGCTLDDQKRIKKRLQGIDDILRKLY</sequence>
<dbReference type="GO" id="GO:0000774">
    <property type="term" value="F:adenyl-nucleotide exchange factor activity"/>
    <property type="evidence" value="ECO:0007669"/>
    <property type="project" value="InterPro"/>
</dbReference>
<organism evidence="1 2">
    <name type="scientific">Pararge aegeria aegeria</name>
    <dbReference type="NCBI Taxonomy" id="348720"/>
    <lineage>
        <taxon>Eukaryota</taxon>
        <taxon>Metazoa</taxon>
        <taxon>Ecdysozoa</taxon>
        <taxon>Arthropoda</taxon>
        <taxon>Hexapoda</taxon>
        <taxon>Insecta</taxon>
        <taxon>Pterygota</taxon>
        <taxon>Neoptera</taxon>
        <taxon>Endopterygota</taxon>
        <taxon>Lepidoptera</taxon>
        <taxon>Glossata</taxon>
        <taxon>Ditrysia</taxon>
        <taxon>Papilionoidea</taxon>
        <taxon>Nymphalidae</taxon>
        <taxon>Satyrinae</taxon>
        <taxon>Satyrini</taxon>
        <taxon>Parargina</taxon>
        <taxon>Pararge</taxon>
    </lineage>
</organism>
<dbReference type="GO" id="GO:0051087">
    <property type="term" value="F:protein-folding chaperone binding"/>
    <property type="evidence" value="ECO:0007669"/>
    <property type="project" value="InterPro"/>
</dbReference>
<evidence type="ECO:0000313" key="2">
    <source>
        <dbReference type="Proteomes" id="UP000838756"/>
    </source>
</evidence>
<dbReference type="Proteomes" id="UP000838756">
    <property type="component" value="Unassembled WGS sequence"/>
</dbReference>
<accession>A0A8S4R441</accession>